<sequence length="80" mass="8648">MLGANTRDPQWTTCHKETTPFDFYKSLTLENSPPTAAQVVTFEASPACNTVYAVIQAALKSANCDEIQICSVSALRPVAL</sequence>
<dbReference type="GO" id="GO:0005576">
    <property type="term" value="C:extracellular region"/>
    <property type="evidence" value="ECO:0007669"/>
    <property type="project" value="InterPro"/>
</dbReference>
<dbReference type="Proteomes" id="UP000243579">
    <property type="component" value="Unassembled WGS sequence"/>
</dbReference>
<dbReference type="InterPro" id="IPR036470">
    <property type="entry name" value="Elicitin_sf"/>
</dbReference>
<dbReference type="EMBL" id="JNBR01002452">
    <property type="protein sequence ID" value="OQR82451.1"/>
    <property type="molecule type" value="Genomic_DNA"/>
</dbReference>
<keyword evidence="2" id="KW-1185">Reference proteome</keyword>
<reference evidence="1 2" key="1">
    <citation type="journal article" date="2014" name="Genome Biol. Evol.">
        <title>The secreted proteins of Achlya hypogyna and Thraustotheca clavata identify the ancestral oomycete secretome and reveal gene acquisitions by horizontal gene transfer.</title>
        <authorList>
            <person name="Misner I."/>
            <person name="Blouin N."/>
            <person name="Leonard G."/>
            <person name="Richards T.A."/>
            <person name="Lane C.E."/>
        </authorList>
    </citation>
    <scope>NUCLEOTIDE SEQUENCE [LARGE SCALE GENOMIC DNA]</scope>
    <source>
        <strain evidence="1 2">ATCC 48635</strain>
    </source>
</reference>
<protein>
    <submittedName>
        <fullName evidence="1">Uncharacterized protein</fullName>
    </submittedName>
</protein>
<proteinExistence type="predicted"/>
<evidence type="ECO:0000313" key="1">
    <source>
        <dbReference type="EMBL" id="OQR82451.1"/>
    </source>
</evidence>
<gene>
    <name evidence="1" type="ORF">ACHHYP_20793</name>
</gene>
<comment type="caution">
    <text evidence="1">The sequence shown here is derived from an EMBL/GenBank/DDBJ whole genome shotgun (WGS) entry which is preliminary data.</text>
</comment>
<name>A0A1V9Y9N7_ACHHY</name>
<dbReference type="Gene3D" id="1.10.239.10">
    <property type="entry name" value="Elicitin domain"/>
    <property type="match status" value="1"/>
</dbReference>
<evidence type="ECO:0000313" key="2">
    <source>
        <dbReference type="Proteomes" id="UP000243579"/>
    </source>
</evidence>
<accession>A0A1V9Y9N7</accession>
<dbReference type="AlphaFoldDB" id="A0A1V9Y9N7"/>
<organism evidence="1 2">
    <name type="scientific">Achlya hypogyna</name>
    <name type="common">Oomycete</name>
    <name type="synonym">Protoachlya hypogyna</name>
    <dbReference type="NCBI Taxonomy" id="1202772"/>
    <lineage>
        <taxon>Eukaryota</taxon>
        <taxon>Sar</taxon>
        <taxon>Stramenopiles</taxon>
        <taxon>Oomycota</taxon>
        <taxon>Saprolegniomycetes</taxon>
        <taxon>Saprolegniales</taxon>
        <taxon>Achlyaceae</taxon>
        <taxon>Achlya</taxon>
    </lineage>
</organism>